<dbReference type="OrthoDB" id="9807403at2"/>
<dbReference type="PANTHER" id="PTHR43033:SF1">
    <property type="entry name" value="TRNA(ILE)-LYSIDINE SYNTHASE-RELATED"/>
    <property type="match status" value="1"/>
</dbReference>
<evidence type="ECO:0000256" key="1">
    <source>
        <dbReference type="ARBA" id="ARBA00004496"/>
    </source>
</evidence>
<evidence type="ECO:0000313" key="11">
    <source>
        <dbReference type="Proteomes" id="UP000236753"/>
    </source>
</evidence>
<evidence type="ECO:0000256" key="5">
    <source>
        <dbReference type="ARBA" id="ARBA00022741"/>
    </source>
</evidence>
<dbReference type="AlphaFoldDB" id="A0A1H5XD16"/>
<comment type="function">
    <text evidence="8">Ligates lysine onto the cytidine present at position 34 of the AUA codon-specific tRNA(Ile) that contains the anticodon CAU, in an ATP-dependent manner. Cytidine is converted to lysidine, thus changing the amino acid specificity of the tRNA from methionine to isoleucine.</text>
</comment>
<dbReference type="Pfam" id="PF11734">
    <property type="entry name" value="TilS_C"/>
    <property type="match status" value="1"/>
</dbReference>
<dbReference type="NCBIfam" id="TIGR02433">
    <property type="entry name" value="lysidine_TilS_C"/>
    <property type="match status" value="1"/>
</dbReference>
<keyword evidence="4 8" id="KW-0819">tRNA processing</keyword>
<gene>
    <name evidence="8" type="primary">tilS</name>
    <name evidence="10" type="ORF">SAMN05216334_12636</name>
</gene>
<proteinExistence type="inferred from homology"/>
<evidence type="ECO:0000256" key="4">
    <source>
        <dbReference type="ARBA" id="ARBA00022694"/>
    </source>
</evidence>
<comment type="domain">
    <text evidence="8">The N-terminal region contains the highly conserved SGGXDS motif, predicted to be a P-loop motif involved in ATP binding.</text>
</comment>
<dbReference type="RefSeq" id="WP_103967294.1">
    <property type="nucleotide sequence ID" value="NZ_FNUX01000026.1"/>
</dbReference>
<dbReference type="GO" id="GO:0032267">
    <property type="term" value="F:tRNA(Ile)-lysidine synthase activity"/>
    <property type="evidence" value="ECO:0007669"/>
    <property type="project" value="UniProtKB-EC"/>
</dbReference>
<dbReference type="Gene3D" id="1.20.59.20">
    <property type="match status" value="1"/>
</dbReference>
<comment type="catalytic activity">
    <reaction evidence="7 8">
        <text>cytidine(34) in tRNA(Ile2) + L-lysine + ATP = lysidine(34) in tRNA(Ile2) + AMP + diphosphate + H(+)</text>
        <dbReference type="Rhea" id="RHEA:43744"/>
        <dbReference type="Rhea" id="RHEA-COMP:10625"/>
        <dbReference type="Rhea" id="RHEA-COMP:10670"/>
        <dbReference type="ChEBI" id="CHEBI:15378"/>
        <dbReference type="ChEBI" id="CHEBI:30616"/>
        <dbReference type="ChEBI" id="CHEBI:32551"/>
        <dbReference type="ChEBI" id="CHEBI:33019"/>
        <dbReference type="ChEBI" id="CHEBI:82748"/>
        <dbReference type="ChEBI" id="CHEBI:83665"/>
        <dbReference type="ChEBI" id="CHEBI:456215"/>
        <dbReference type="EC" id="6.3.4.19"/>
    </reaction>
</comment>
<sequence>MVHSRKLKSINFLHNVRDALLAHIKPGDHLVVALSGGVDSVVLLHTLATLSREIPLTLSAVHINHGISSNATLWSKFCCQLCHSYGISIYIAYLKIKKETGESLEAKAREERYRVFSQIQANYVVLAQHLDDQAETLLLQLFRGAGIKGLCGMPSVRRLSSTAIPQILRPLLEISRDEIESYGRLNKLNWIKDESNDSIIFNRNFLRHEILPTLKKRYPNYSKTLLRTSRHFSEASLLLDELAAMDNEYCTVSGKIQISNIHMLSFARAKNLLRYNLAQRDITLPSTVKLETILHQILSAGPDSQPCISFGNTEIRCHKGSIYILSSKISPSGSAHYIWNGESHLVLDHFNGTICFTDVKSQGISRKKILTELITIRSRKGGERFMPACNRPRRSLKNLLQEASIPPWERNTIPLIFYGEKLIWAPDIGIDCEFQVKSDEFGILPIWHPM</sequence>
<evidence type="ECO:0000259" key="9">
    <source>
        <dbReference type="SMART" id="SM00977"/>
    </source>
</evidence>
<dbReference type="SUPFAM" id="SSF56037">
    <property type="entry name" value="PheT/TilS domain"/>
    <property type="match status" value="1"/>
</dbReference>
<dbReference type="Gene3D" id="3.40.50.620">
    <property type="entry name" value="HUPs"/>
    <property type="match status" value="1"/>
</dbReference>
<keyword evidence="2 8" id="KW-0963">Cytoplasm</keyword>
<keyword evidence="5 8" id="KW-0547">Nucleotide-binding</keyword>
<dbReference type="SUPFAM" id="SSF52402">
    <property type="entry name" value="Adenine nucleotide alpha hydrolases-like"/>
    <property type="match status" value="1"/>
</dbReference>
<feature type="domain" description="Lysidine-tRNA(Ile) synthetase C-terminal" evidence="9">
    <location>
        <begin position="374"/>
        <end position="447"/>
    </location>
</feature>
<dbReference type="InterPro" id="IPR011063">
    <property type="entry name" value="TilS/TtcA_N"/>
</dbReference>
<dbReference type="SMART" id="SM00977">
    <property type="entry name" value="TilS_C"/>
    <property type="match status" value="1"/>
</dbReference>
<keyword evidence="6 8" id="KW-0067">ATP-binding</keyword>
<evidence type="ECO:0000256" key="2">
    <source>
        <dbReference type="ARBA" id="ARBA00022490"/>
    </source>
</evidence>
<evidence type="ECO:0000256" key="6">
    <source>
        <dbReference type="ARBA" id="ARBA00022840"/>
    </source>
</evidence>
<evidence type="ECO:0000256" key="7">
    <source>
        <dbReference type="ARBA" id="ARBA00048539"/>
    </source>
</evidence>
<dbReference type="InterPro" id="IPR014729">
    <property type="entry name" value="Rossmann-like_a/b/a_fold"/>
</dbReference>
<dbReference type="InterPro" id="IPR012795">
    <property type="entry name" value="tRNA_Ile_lys_synt_N"/>
</dbReference>
<dbReference type="SUPFAM" id="SSF82829">
    <property type="entry name" value="MesJ substrate recognition domain-like"/>
    <property type="match status" value="1"/>
</dbReference>
<comment type="subcellular location">
    <subcellularLocation>
        <location evidence="1 8">Cytoplasm</location>
    </subcellularLocation>
</comment>
<keyword evidence="3 8" id="KW-0436">Ligase</keyword>
<dbReference type="GO" id="GO:0006400">
    <property type="term" value="P:tRNA modification"/>
    <property type="evidence" value="ECO:0007669"/>
    <property type="project" value="UniProtKB-UniRule"/>
</dbReference>
<feature type="binding site" evidence="8">
    <location>
        <begin position="35"/>
        <end position="40"/>
    </location>
    <ligand>
        <name>ATP</name>
        <dbReference type="ChEBI" id="CHEBI:30616"/>
    </ligand>
</feature>
<dbReference type="Proteomes" id="UP000236753">
    <property type="component" value="Unassembled WGS sequence"/>
</dbReference>
<organism evidence="10 11">
    <name type="scientific">Nitrosomonas ureae</name>
    <dbReference type="NCBI Taxonomy" id="44577"/>
    <lineage>
        <taxon>Bacteria</taxon>
        <taxon>Pseudomonadati</taxon>
        <taxon>Pseudomonadota</taxon>
        <taxon>Betaproteobacteria</taxon>
        <taxon>Nitrosomonadales</taxon>
        <taxon>Nitrosomonadaceae</taxon>
        <taxon>Nitrosomonas</taxon>
    </lineage>
</organism>
<dbReference type="InterPro" id="IPR012796">
    <property type="entry name" value="Lysidine-tRNA-synth_C"/>
</dbReference>
<comment type="similarity">
    <text evidence="8">Belongs to the tRNA(Ile)-lysidine synthase family.</text>
</comment>
<dbReference type="GO" id="GO:0005737">
    <property type="term" value="C:cytoplasm"/>
    <property type="evidence" value="ECO:0007669"/>
    <property type="project" value="UniProtKB-SubCell"/>
</dbReference>
<dbReference type="HAMAP" id="MF_01161">
    <property type="entry name" value="tRNA_Ile_lys_synt"/>
    <property type="match status" value="1"/>
</dbReference>
<dbReference type="EC" id="6.3.4.19" evidence="8"/>
<evidence type="ECO:0000256" key="3">
    <source>
        <dbReference type="ARBA" id="ARBA00022598"/>
    </source>
</evidence>
<dbReference type="PANTHER" id="PTHR43033">
    <property type="entry name" value="TRNA(ILE)-LYSIDINE SYNTHASE-RELATED"/>
    <property type="match status" value="1"/>
</dbReference>
<dbReference type="EMBL" id="FNUX01000026">
    <property type="protein sequence ID" value="SEG09619.1"/>
    <property type="molecule type" value="Genomic_DNA"/>
</dbReference>
<dbReference type="GO" id="GO:0005524">
    <property type="term" value="F:ATP binding"/>
    <property type="evidence" value="ECO:0007669"/>
    <property type="project" value="UniProtKB-UniRule"/>
</dbReference>
<dbReference type="InterPro" id="IPR012094">
    <property type="entry name" value="tRNA_Ile_lys_synt"/>
</dbReference>
<reference evidence="10 11" key="1">
    <citation type="submission" date="2016-10" db="EMBL/GenBank/DDBJ databases">
        <authorList>
            <person name="de Groot N.N."/>
        </authorList>
    </citation>
    <scope>NUCLEOTIDE SEQUENCE [LARGE SCALE GENOMIC DNA]</scope>
    <source>
        <strain evidence="10 11">Nm13</strain>
    </source>
</reference>
<protein>
    <recommendedName>
        <fullName evidence="8">tRNA(Ile)-lysidine synthase</fullName>
        <ecNumber evidence="8">6.3.4.19</ecNumber>
    </recommendedName>
    <alternativeName>
        <fullName evidence="8">tRNA(Ile)-2-lysyl-cytidine synthase</fullName>
    </alternativeName>
    <alternativeName>
        <fullName evidence="8">tRNA(Ile)-lysidine synthetase</fullName>
    </alternativeName>
</protein>
<evidence type="ECO:0000313" key="10">
    <source>
        <dbReference type="EMBL" id="SEG09619.1"/>
    </source>
</evidence>
<dbReference type="Pfam" id="PF01171">
    <property type="entry name" value="ATP_bind_3"/>
    <property type="match status" value="1"/>
</dbReference>
<evidence type="ECO:0000256" key="8">
    <source>
        <dbReference type="HAMAP-Rule" id="MF_01161"/>
    </source>
</evidence>
<name>A0A1H5XD16_9PROT</name>
<accession>A0A1H5XD16</accession>
<dbReference type="CDD" id="cd01992">
    <property type="entry name" value="TilS_N"/>
    <property type="match status" value="1"/>
</dbReference>
<dbReference type="InterPro" id="IPR015262">
    <property type="entry name" value="tRNA_Ile_lys_synt_subst-bd"/>
</dbReference>
<dbReference type="NCBIfam" id="TIGR02432">
    <property type="entry name" value="lysidine_TilS_N"/>
    <property type="match status" value="1"/>
</dbReference>
<dbReference type="Pfam" id="PF09179">
    <property type="entry name" value="TilS"/>
    <property type="match status" value="1"/>
</dbReference>